<reference evidence="1 3" key="1">
    <citation type="submission" date="2017-03" db="EMBL/GenBank/DDBJ databases">
        <title>Genome sequence of Clostridium chromiireducens DSM 23318.</title>
        <authorList>
            <person name="Poehlein A."/>
            <person name="Daniel R."/>
        </authorList>
    </citation>
    <scope>NUCLEOTIDE SEQUENCE [LARGE SCALE GENOMIC DNA]</scope>
    <source>
        <strain evidence="1 3">DSM 23318</strain>
    </source>
</reference>
<evidence type="ECO:0000313" key="1">
    <source>
        <dbReference type="EMBL" id="OPJ61260.1"/>
    </source>
</evidence>
<dbReference type="EMBL" id="QXDJ01000001">
    <property type="protein sequence ID" value="RII36062.1"/>
    <property type="molecule type" value="Genomic_DNA"/>
</dbReference>
<organism evidence="1 3">
    <name type="scientific">Clostridium chromiireducens</name>
    <dbReference type="NCBI Taxonomy" id="225345"/>
    <lineage>
        <taxon>Bacteria</taxon>
        <taxon>Bacillati</taxon>
        <taxon>Bacillota</taxon>
        <taxon>Clostridia</taxon>
        <taxon>Eubacteriales</taxon>
        <taxon>Clostridiaceae</taxon>
        <taxon>Clostridium</taxon>
    </lineage>
</organism>
<keyword evidence="3" id="KW-1185">Reference proteome</keyword>
<gene>
    <name evidence="1" type="ORF">CLCHR_25850</name>
    <name evidence="2" type="ORF">D2A34_01430</name>
</gene>
<dbReference type="AlphaFoldDB" id="A0A1V4IN79"/>
<sequence>MFRNDYTNFETSFYYKIMIIRGENEPDLKIKVYKLNAYTKKLFVEYMKEQRKQRKGFKFRKVGKDLLKGSFK</sequence>
<dbReference type="Proteomes" id="UP000265930">
    <property type="component" value="Unassembled WGS sequence"/>
</dbReference>
<evidence type="ECO:0000313" key="2">
    <source>
        <dbReference type="EMBL" id="RII36062.1"/>
    </source>
</evidence>
<evidence type="ECO:0000313" key="4">
    <source>
        <dbReference type="Proteomes" id="UP000265930"/>
    </source>
</evidence>
<dbReference type="Proteomes" id="UP000191056">
    <property type="component" value="Unassembled WGS sequence"/>
</dbReference>
<proteinExistence type="predicted"/>
<dbReference type="STRING" id="225345.CLCHR_25850"/>
<comment type="caution">
    <text evidence="1">The sequence shown here is derived from an EMBL/GenBank/DDBJ whole genome shotgun (WGS) entry which is preliminary data.</text>
</comment>
<name>A0A1V4IN79_9CLOT</name>
<protein>
    <submittedName>
        <fullName evidence="1">Uncharacterized protein</fullName>
    </submittedName>
</protein>
<dbReference type="EMBL" id="MZGT01000032">
    <property type="protein sequence ID" value="OPJ61260.1"/>
    <property type="molecule type" value="Genomic_DNA"/>
</dbReference>
<reference evidence="2 4" key="2">
    <citation type="submission" date="2018-08" db="EMBL/GenBank/DDBJ databases">
        <title>Genome of Clostridium chromiireducens C1, DSM12136.</title>
        <authorList>
            <person name="Xing M."/>
            <person name="Wei Y."/>
            <person name="Ang E.L."/>
            <person name="Zhao H."/>
            <person name="Zhang Y."/>
        </authorList>
    </citation>
    <scope>NUCLEOTIDE SEQUENCE [LARGE SCALE GENOMIC DNA]</scope>
    <source>
        <strain evidence="2 4">C1</strain>
    </source>
</reference>
<accession>A0A1V4IN79</accession>
<evidence type="ECO:0000313" key="3">
    <source>
        <dbReference type="Proteomes" id="UP000191056"/>
    </source>
</evidence>